<keyword evidence="4 6" id="KW-0067">ATP-binding</keyword>
<evidence type="ECO:0000256" key="2">
    <source>
        <dbReference type="ARBA" id="ARBA00022592"/>
    </source>
</evidence>
<dbReference type="Gene3D" id="3.40.50.300">
    <property type="entry name" value="P-loop containing nucleotide triphosphate hydrolases"/>
    <property type="match status" value="1"/>
</dbReference>
<reference evidence="6 7" key="1">
    <citation type="submission" date="2017-05" db="EMBL/GenBank/DDBJ databases">
        <title>Vagococcus spp. assemblies.</title>
        <authorList>
            <person name="Gulvik C.A."/>
        </authorList>
    </citation>
    <scope>NUCLEOTIDE SEQUENCE [LARGE SCALE GENOMIC DNA]</scope>
    <source>
        <strain evidence="6 7">LMG 24798</strain>
    </source>
</reference>
<dbReference type="SUPFAM" id="SSF52540">
    <property type="entry name" value="P-loop containing nucleoside triphosphate hydrolases"/>
    <property type="match status" value="1"/>
</dbReference>
<dbReference type="SMART" id="SM00382">
    <property type="entry name" value="AAA"/>
    <property type="match status" value="1"/>
</dbReference>
<keyword evidence="1" id="KW-0813">Transport</keyword>
<dbReference type="InterPro" id="IPR003439">
    <property type="entry name" value="ABC_transporter-like_ATP-bd"/>
</dbReference>
<dbReference type="Proteomes" id="UP000286773">
    <property type="component" value="Unassembled WGS sequence"/>
</dbReference>
<keyword evidence="3" id="KW-0547">Nucleotide-binding</keyword>
<dbReference type="GO" id="GO:0005524">
    <property type="term" value="F:ATP binding"/>
    <property type="evidence" value="ECO:0007669"/>
    <property type="project" value="UniProtKB-KW"/>
</dbReference>
<dbReference type="GO" id="GO:0016887">
    <property type="term" value="F:ATP hydrolysis activity"/>
    <property type="evidence" value="ECO:0007669"/>
    <property type="project" value="InterPro"/>
</dbReference>
<dbReference type="GO" id="GO:0016020">
    <property type="term" value="C:membrane"/>
    <property type="evidence" value="ECO:0007669"/>
    <property type="project" value="InterPro"/>
</dbReference>
<evidence type="ECO:0000313" key="6">
    <source>
        <dbReference type="EMBL" id="RSU10435.1"/>
    </source>
</evidence>
<dbReference type="InterPro" id="IPR027417">
    <property type="entry name" value="P-loop_NTPase"/>
</dbReference>
<protein>
    <submittedName>
        <fullName evidence="6">Phosphate ABC transporter ATP-binding protein</fullName>
    </submittedName>
</protein>
<comment type="caution">
    <text evidence="6">The sequence shown here is derived from an EMBL/GenBank/DDBJ whole genome shotgun (WGS) entry which is preliminary data.</text>
</comment>
<dbReference type="InterPro" id="IPR003593">
    <property type="entry name" value="AAA+_ATPase"/>
</dbReference>
<accession>A0A430AQV7</accession>
<evidence type="ECO:0000256" key="1">
    <source>
        <dbReference type="ARBA" id="ARBA00022448"/>
    </source>
</evidence>
<evidence type="ECO:0000256" key="3">
    <source>
        <dbReference type="ARBA" id="ARBA00022741"/>
    </source>
</evidence>
<proteinExistence type="predicted"/>
<evidence type="ECO:0000259" key="5">
    <source>
        <dbReference type="PROSITE" id="PS50893"/>
    </source>
</evidence>
<sequence length="244" mass="27245">MKLTLENITVAFGKKMVLHEISTVFSPQKITAVIGQSGCGKTTLLRTINRTVEEEGGRISGKLELAAADVLRMPTETLRKQIGMVFQQPIAFPFSIEKNLSYVLNYHFKLSKAERKARITQYLTATNLFNEVNSDLTVSANQLSGGQKQRLAIARALCAEPDFLLLDEPCSALDMENTLAIEQLLLQIKQAYGIVIVTHNLAQAKRIADDIVLMDSGRIIEHTGKKQFFSRPATELGRKFIQYM</sequence>
<dbReference type="RefSeq" id="WP_126814265.1">
    <property type="nucleotide sequence ID" value="NZ_NGKC01000012.1"/>
</dbReference>
<keyword evidence="2" id="KW-0592">Phosphate transport</keyword>
<dbReference type="InterPro" id="IPR017871">
    <property type="entry name" value="ABC_transporter-like_CS"/>
</dbReference>
<keyword evidence="7" id="KW-1185">Reference proteome</keyword>
<dbReference type="EMBL" id="NGKC01000012">
    <property type="protein sequence ID" value="RSU10435.1"/>
    <property type="molecule type" value="Genomic_DNA"/>
</dbReference>
<dbReference type="PANTHER" id="PTHR43423">
    <property type="entry name" value="ABC TRANSPORTER I FAMILY MEMBER 17"/>
    <property type="match status" value="1"/>
</dbReference>
<name>A0A430AQV7_9ENTE</name>
<organism evidence="6 7">
    <name type="scientific">Vagococcus acidifermentans</name>
    <dbReference type="NCBI Taxonomy" id="564710"/>
    <lineage>
        <taxon>Bacteria</taxon>
        <taxon>Bacillati</taxon>
        <taxon>Bacillota</taxon>
        <taxon>Bacilli</taxon>
        <taxon>Lactobacillales</taxon>
        <taxon>Enterococcaceae</taxon>
        <taxon>Vagococcus</taxon>
    </lineage>
</organism>
<dbReference type="GO" id="GO:0035435">
    <property type="term" value="P:phosphate ion transmembrane transport"/>
    <property type="evidence" value="ECO:0007669"/>
    <property type="project" value="InterPro"/>
</dbReference>
<evidence type="ECO:0000256" key="4">
    <source>
        <dbReference type="ARBA" id="ARBA00022840"/>
    </source>
</evidence>
<dbReference type="Pfam" id="PF00005">
    <property type="entry name" value="ABC_tran"/>
    <property type="match status" value="1"/>
</dbReference>
<dbReference type="GO" id="GO:0005315">
    <property type="term" value="F:phosphate transmembrane transporter activity"/>
    <property type="evidence" value="ECO:0007669"/>
    <property type="project" value="InterPro"/>
</dbReference>
<dbReference type="PROSITE" id="PS00211">
    <property type="entry name" value="ABC_TRANSPORTER_1"/>
    <property type="match status" value="1"/>
</dbReference>
<dbReference type="InterPro" id="IPR005670">
    <property type="entry name" value="PstB-like"/>
</dbReference>
<dbReference type="OrthoDB" id="9804199at2"/>
<dbReference type="PANTHER" id="PTHR43423:SF1">
    <property type="entry name" value="ABC TRANSPORTER I FAMILY MEMBER 17"/>
    <property type="match status" value="1"/>
</dbReference>
<feature type="domain" description="ABC transporter" evidence="5">
    <location>
        <begin position="3"/>
        <end position="241"/>
    </location>
</feature>
<gene>
    <name evidence="6" type="ORF">CBF27_10500</name>
</gene>
<evidence type="ECO:0000313" key="7">
    <source>
        <dbReference type="Proteomes" id="UP000286773"/>
    </source>
</evidence>
<dbReference type="PROSITE" id="PS50893">
    <property type="entry name" value="ABC_TRANSPORTER_2"/>
    <property type="match status" value="1"/>
</dbReference>
<dbReference type="AlphaFoldDB" id="A0A430AQV7"/>
<dbReference type="CDD" id="cd03260">
    <property type="entry name" value="ABC_PstB_phosphate_transporter"/>
    <property type="match status" value="1"/>
</dbReference>